<proteinExistence type="predicted"/>
<sequence>MIRFLGIIIALTTGILATENQKGVEGLSGDTRSLLAEEMRHIEKGMHSIFSNIVKGEYEEISKMATDIHDSFIFTKSLTQAQREELKTNLPQGFIELDRSFHATAGKLSEAAEFEEKKAVEENFSKMMGLCVQCHSTYATQRFKTFSE</sequence>
<dbReference type="Pfam" id="PF01322">
    <property type="entry name" value="Cytochrom_C_2"/>
    <property type="match status" value="1"/>
</dbReference>
<keyword evidence="2" id="KW-1185">Reference proteome</keyword>
<evidence type="ECO:0000313" key="2">
    <source>
        <dbReference type="Proteomes" id="UP001169069"/>
    </source>
</evidence>
<dbReference type="EMBL" id="JAQIBD010000001">
    <property type="protein sequence ID" value="MDM5270826.1"/>
    <property type="molecule type" value="Genomic_DNA"/>
</dbReference>
<protein>
    <submittedName>
        <fullName evidence="1">Cytochrome c</fullName>
    </submittedName>
</protein>
<comment type="caution">
    <text evidence="1">The sequence shown here is derived from an EMBL/GenBank/DDBJ whole genome shotgun (WGS) entry which is preliminary data.</text>
</comment>
<dbReference type="RefSeq" id="WP_289412102.1">
    <property type="nucleotide sequence ID" value="NZ_JAQIBD010000001.1"/>
</dbReference>
<organism evidence="1 2">
    <name type="scientific">Sulfurovum zhangzhouensis</name>
    <dbReference type="NCBI Taxonomy" id="3019067"/>
    <lineage>
        <taxon>Bacteria</taxon>
        <taxon>Pseudomonadati</taxon>
        <taxon>Campylobacterota</taxon>
        <taxon>Epsilonproteobacteria</taxon>
        <taxon>Campylobacterales</taxon>
        <taxon>Sulfurovaceae</taxon>
        <taxon>Sulfurovum</taxon>
    </lineage>
</organism>
<name>A0ABT7QVS0_9BACT</name>
<dbReference type="InterPro" id="IPR010980">
    <property type="entry name" value="Cyt_c/b562"/>
</dbReference>
<dbReference type="InterPro" id="IPR002321">
    <property type="entry name" value="Cyt_c_II"/>
</dbReference>
<reference evidence="1" key="1">
    <citation type="submission" date="2023-01" db="EMBL/GenBank/DDBJ databases">
        <title>Sulfurovum sp. zt1-1 genome assembly.</title>
        <authorList>
            <person name="Wang J."/>
        </authorList>
    </citation>
    <scope>NUCLEOTIDE SEQUENCE</scope>
    <source>
        <strain evidence="1">Zt1-1</strain>
    </source>
</reference>
<dbReference type="Gene3D" id="1.20.120.10">
    <property type="entry name" value="Cytochrome c/b562"/>
    <property type="match status" value="1"/>
</dbReference>
<evidence type="ECO:0000313" key="1">
    <source>
        <dbReference type="EMBL" id="MDM5270826.1"/>
    </source>
</evidence>
<dbReference type="SUPFAM" id="SSF47175">
    <property type="entry name" value="Cytochromes"/>
    <property type="match status" value="1"/>
</dbReference>
<dbReference type="Proteomes" id="UP001169069">
    <property type="component" value="Unassembled WGS sequence"/>
</dbReference>
<gene>
    <name evidence="1" type="ORF">PGH07_01390</name>
</gene>
<accession>A0ABT7QVS0</accession>